<proteinExistence type="predicted"/>
<feature type="compositionally biased region" description="Polar residues" evidence="1">
    <location>
        <begin position="109"/>
        <end position="121"/>
    </location>
</feature>
<keyword evidence="2" id="KW-0812">Transmembrane</keyword>
<feature type="region of interest" description="Disordered" evidence="1">
    <location>
        <begin position="27"/>
        <end position="63"/>
    </location>
</feature>
<evidence type="ECO:0000256" key="1">
    <source>
        <dbReference type="SAM" id="MobiDB-lite"/>
    </source>
</evidence>
<dbReference type="Pfam" id="PF05036">
    <property type="entry name" value="SPOR"/>
    <property type="match status" value="1"/>
</dbReference>
<accession>A0ABW4W3V4</accession>
<feature type="compositionally biased region" description="Polar residues" evidence="1">
    <location>
        <begin position="27"/>
        <end position="48"/>
    </location>
</feature>
<keyword evidence="2" id="KW-1133">Transmembrane helix</keyword>
<evidence type="ECO:0000256" key="2">
    <source>
        <dbReference type="SAM" id="Phobius"/>
    </source>
</evidence>
<dbReference type="InterPro" id="IPR007730">
    <property type="entry name" value="SPOR-like_dom"/>
</dbReference>
<evidence type="ECO:0000313" key="4">
    <source>
        <dbReference type="EMBL" id="MFD2046222.1"/>
    </source>
</evidence>
<dbReference type="SUPFAM" id="SSF110997">
    <property type="entry name" value="Sporulation related repeat"/>
    <property type="match status" value="1"/>
</dbReference>
<dbReference type="Gene3D" id="3.30.70.1070">
    <property type="entry name" value="Sporulation related repeat"/>
    <property type="match status" value="1"/>
</dbReference>
<sequence length="312" mass="35031">MSIKKPIVVKIDQKRVAFKQHKLADSYSSKATSHEQAATTENSNQEIQPYTREYPEHTLPSSYKNKKTQFRNVRPIVIAAVSAVVIGSILGVILLNMFVNIDELTSNGNSNQVGSIGTVDTNDQDDQSESNDKGNSSEGSLKTLPAMNAFVLQGGVFSEETNASDEANRFEQEGYTPVIWEQDEQFYLLVGLSDSKEHAKSLAETLDSHNLEVFVKDWTSPELELDLSEEEREWFQSVQEQWQKSLASISEQESMVLHDWESILETHPQGSDKVDSFIQSSEPILSNLQEANNTESQTLLLKMWKALNKLGE</sequence>
<evidence type="ECO:0000313" key="5">
    <source>
        <dbReference type="Proteomes" id="UP001597383"/>
    </source>
</evidence>
<feature type="region of interest" description="Disordered" evidence="1">
    <location>
        <begin position="109"/>
        <end position="141"/>
    </location>
</feature>
<dbReference type="PROSITE" id="PS51724">
    <property type="entry name" value="SPOR"/>
    <property type="match status" value="1"/>
</dbReference>
<evidence type="ECO:0000259" key="3">
    <source>
        <dbReference type="PROSITE" id="PS51724"/>
    </source>
</evidence>
<dbReference type="Proteomes" id="UP001597383">
    <property type="component" value="Unassembled WGS sequence"/>
</dbReference>
<organism evidence="4 5">
    <name type="scientific">Ornithinibacillus salinisoli</name>
    <dbReference type="NCBI Taxonomy" id="1848459"/>
    <lineage>
        <taxon>Bacteria</taxon>
        <taxon>Bacillati</taxon>
        <taxon>Bacillota</taxon>
        <taxon>Bacilli</taxon>
        <taxon>Bacillales</taxon>
        <taxon>Bacillaceae</taxon>
        <taxon>Ornithinibacillus</taxon>
    </lineage>
</organism>
<dbReference type="EMBL" id="JBHUHQ010000021">
    <property type="protein sequence ID" value="MFD2046222.1"/>
    <property type="molecule type" value="Genomic_DNA"/>
</dbReference>
<gene>
    <name evidence="4" type="ORF">ACFSJF_18260</name>
</gene>
<dbReference type="InterPro" id="IPR036680">
    <property type="entry name" value="SPOR-like_sf"/>
</dbReference>
<feature type="domain" description="SPOR" evidence="3">
    <location>
        <begin position="144"/>
        <end position="221"/>
    </location>
</feature>
<name>A0ABW4W3V4_9BACI</name>
<dbReference type="RefSeq" id="WP_377556830.1">
    <property type="nucleotide sequence ID" value="NZ_JBHUHQ010000021.1"/>
</dbReference>
<feature type="transmembrane region" description="Helical" evidence="2">
    <location>
        <begin position="76"/>
        <end position="99"/>
    </location>
</feature>
<keyword evidence="2" id="KW-0472">Membrane</keyword>
<protein>
    <submittedName>
        <fullName evidence="4">SPOR domain-containing protein</fullName>
    </submittedName>
</protein>
<comment type="caution">
    <text evidence="4">The sequence shown here is derived from an EMBL/GenBank/DDBJ whole genome shotgun (WGS) entry which is preliminary data.</text>
</comment>
<keyword evidence="5" id="KW-1185">Reference proteome</keyword>
<reference evidence="5" key="1">
    <citation type="journal article" date="2019" name="Int. J. Syst. Evol. Microbiol.">
        <title>The Global Catalogue of Microorganisms (GCM) 10K type strain sequencing project: providing services to taxonomists for standard genome sequencing and annotation.</title>
        <authorList>
            <consortium name="The Broad Institute Genomics Platform"/>
            <consortium name="The Broad Institute Genome Sequencing Center for Infectious Disease"/>
            <person name="Wu L."/>
            <person name="Ma J."/>
        </authorList>
    </citation>
    <scope>NUCLEOTIDE SEQUENCE [LARGE SCALE GENOMIC DNA]</scope>
    <source>
        <strain evidence="5">R28</strain>
    </source>
</reference>